<dbReference type="EMBL" id="JAHQIW010002032">
    <property type="protein sequence ID" value="KAJ1354365.1"/>
    <property type="molecule type" value="Genomic_DNA"/>
</dbReference>
<protein>
    <submittedName>
        <fullName evidence="1">Uncharacterized protein</fullName>
    </submittedName>
</protein>
<reference evidence="1" key="1">
    <citation type="submission" date="2021-06" db="EMBL/GenBank/DDBJ databases">
        <title>Parelaphostrongylus tenuis whole genome reference sequence.</title>
        <authorList>
            <person name="Garwood T.J."/>
            <person name="Larsen P.A."/>
            <person name="Fountain-Jones N.M."/>
            <person name="Garbe J.R."/>
            <person name="Macchietto M.G."/>
            <person name="Kania S.A."/>
            <person name="Gerhold R.W."/>
            <person name="Richards J.E."/>
            <person name="Wolf T.M."/>
        </authorList>
    </citation>
    <scope>NUCLEOTIDE SEQUENCE</scope>
    <source>
        <strain evidence="1">MNPRO001-30</strain>
        <tissue evidence="1">Meninges</tissue>
    </source>
</reference>
<name>A0AAD5MAR5_PARTN</name>
<dbReference type="AlphaFoldDB" id="A0AAD5MAR5"/>
<keyword evidence="2" id="KW-1185">Reference proteome</keyword>
<sequence>MGVNWCSTNMKEIEWCLPATVAQAVVRLRLPISGVPQRLSYADKSLSDVHRKFRDLYKNVLLNKQPFKRSGMASRWYTGRQPSWASCGVPRRQVKSQKTIESIMVRRAGEEKRVQKTESHLAKVLWKELSYLPRSVPDKKSARYSLQ</sequence>
<organism evidence="1 2">
    <name type="scientific">Parelaphostrongylus tenuis</name>
    <name type="common">Meningeal worm</name>
    <dbReference type="NCBI Taxonomy" id="148309"/>
    <lineage>
        <taxon>Eukaryota</taxon>
        <taxon>Metazoa</taxon>
        <taxon>Ecdysozoa</taxon>
        <taxon>Nematoda</taxon>
        <taxon>Chromadorea</taxon>
        <taxon>Rhabditida</taxon>
        <taxon>Rhabditina</taxon>
        <taxon>Rhabditomorpha</taxon>
        <taxon>Strongyloidea</taxon>
        <taxon>Metastrongylidae</taxon>
        <taxon>Parelaphostrongylus</taxon>
    </lineage>
</organism>
<dbReference type="Proteomes" id="UP001196413">
    <property type="component" value="Unassembled WGS sequence"/>
</dbReference>
<evidence type="ECO:0000313" key="1">
    <source>
        <dbReference type="EMBL" id="KAJ1354365.1"/>
    </source>
</evidence>
<proteinExistence type="predicted"/>
<evidence type="ECO:0000313" key="2">
    <source>
        <dbReference type="Proteomes" id="UP001196413"/>
    </source>
</evidence>
<accession>A0AAD5MAR5</accession>
<comment type="caution">
    <text evidence="1">The sequence shown here is derived from an EMBL/GenBank/DDBJ whole genome shotgun (WGS) entry which is preliminary data.</text>
</comment>
<gene>
    <name evidence="1" type="ORF">KIN20_011280</name>
</gene>